<keyword evidence="5" id="KW-1185">Reference proteome</keyword>
<dbReference type="PANTHER" id="PTHR16305:SF35">
    <property type="entry name" value="TRANSCRIPTIONAL ACTIVATOR DOMAIN"/>
    <property type="match status" value="1"/>
</dbReference>
<proteinExistence type="predicted"/>
<dbReference type="SUPFAM" id="SSF52540">
    <property type="entry name" value="P-loop containing nucleoside triphosphate hydrolases"/>
    <property type="match status" value="1"/>
</dbReference>
<evidence type="ECO:0000313" key="5">
    <source>
        <dbReference type="Proteomes" id="UP000245410"/>
    </source>
</evidence>
<evidence type="ECO:0000256" key="1">
    <source>
        <dbReference type="ARBA" id="ARBA00022741"/>
    </source>
</evidence>
<dbReference type="OrthoDB" id="3514764at2"/>
<dbReference type="AlphaFoldDB" id="A0A317D673"/>
<organism evidence="4 5">
    <name type="scientific">Micromonospora acroterricola</name>
    <dbReference type="NCBI Taxonomy" id="2202421"/>
    <lineage>
        <taxon>Bacteria</taxon>
        <taxon>Bacillati</taxon>
        <taxon>Actinomycetota</taxon>
        <taxon>Actinomycetes</taxon>
        <taxon>Micromonosporales</taxon>
        <taxon>Micromonosporaceae</taxon>
        <taxon>Micromonospora</taxon>
    </lineage>
</organism>
<protein>
    <submittedName>
        <fullName evidence="4">Helix-turn-helix transcriptional regulator</fullName>
    </submittedName>
</protein>
<feature type="domain" description="Orc1-like AAA ATPase" evidence="3">
    <location>
        <begin position="12"/>
        <end position="167"/>
    </location>
</feature>
<feature type="non-terminal residue" evidence="4">
    <location>
        <position position="337"/>
    </location>
</feature>
<evidence type="ECO:0000256" key="2">
    <source>
        <dbReference type="ARBA" id="ARBA00022840"/>
    </source>
</evidence>
<accession>A0A317D673</accession>
<keyword evidence="2" id="KW-0067">ATP-binding</keyword>
<name>A0A317D673_9ACTN</name>
<dbReference type="EMBL" id="QGKR01000204">
    <property type="protein sequence ID" value="PWR08223.1"/>
    <property type="molecule type" value="Genomic_DNA"/>
</dbReference>
<gene>
    <name evidence="4" type="ORF">DKT68_16485</name>
</gene>
<dbReference type="Proteomes" id="UP000245410">
    <property type="component" value="Unassembled WGS sequence"/>
</dbReference>
<keyword evidence="1" id="KW-0547">Nucleotide-binding</keyword>
<reference evidence="4 5" key="1">
    <citation type="submission" date="2018-05" db="EMBL/GenBank/DDBJ databases">
        <title>Micromonospora atacamensis sp. nov., a novel actinobacteria isolated from high altitude Atacama Desert soil.</title>
        <authorList>
            <person name="Carro L."/>
            <person name="Golinska P."/>
            <person name="Klenk H.-P."/>
            <person name="Goodfellow M."/>
        </authorList>
    </citation>
    <scope>NUCLEOTIDE SEQUENCE [LARGE SCALE GENOMIC DNA]</scope>
    <source>
        <strain evidence="4 5">5R2A7</strain>
    </source>
</reference>
<dbReference type="GO" id="GO:0005737">
    <property type="term" value="C:cytoplasm"/>
    <property type="evidence" value="ECO:0007669"/>
    <property type="project" value="TreeGrafter"/>
</dbReference>
<dbReference type="GO" id="GO:0004016">
    <property type="term" value="F:adenylate cyclase activity"/>
    <property type="evidence" value="ECO:0007669"/>
    <property type="project" value="TreeGrafter"/>
</dbReference>
<dbReference type="Pfam" id="PF13191">
    <property type="entry name" value="AAA_16"/>
    <property type="match status" value="1"/>
</dbReference>
<dbReference type="GO" id="GO:0005524">
    <property type="term" value="F:ATP binding"/>
    <property type="evidence" value="ECO:0007669"/>
    <property type="project" value="UniProtKB-KW"/>
</dbReference>
<dbReference type="InterPro" id="IPR027417">
    <property type="entry name" value="P-loop_NTPase"/>
</dbReference>
<evidence type="ECO:0000313" key="4">
    <source>
        <dbReference type="EMBL" id="PWR08223.1"/>
    </source>
</evidence>
<dbReference type="PANTHER" id="PTHR16305">
    <property type="entry name" value="TESTICULAR SOLUBLE ADENYLYL CYCLASE"/>
    <property type="match status" value="1"/>
</dbReference>
<sequence length="337" mass="34812">MVNASPVQITVLRGRDDECRAVRSLLDGVTGGGGALLVHGEPGSGRSALVAHAHRYAEGCAVLAGAGLVEEAALPYAGLQRLLDPVLDRATALPSHQRHLLRRALDGDGCPADRQLALSMAVLGLLAAAARDRPLLATMDDVDRGDRQTAQVLAFVARRLRHLPIAVLLTADVTTTVDGIPALRLRPLNEGESVAVLTDRLPERPAAPVAAALAAICGGNPQALVDVAEVLSPGQGRGEEPLPTTPPADGALGRAYRARLDRLPPDTRRMLLLAALDEDGGTATLVRAAAAAGTAVEALAPAEVAGLVRVEPRGVRFPQPLARAMVAAIARANGCSP</sequence>
<dbReference type="RefSeq" id="WP_146218384.1">
    <property type="nucleotide sequence ID" value="NZ_QGKR01000204.1"/>
</dbReference>
<evidence type="ECO:0000259" key="3">
    <source>
        <dbReference type="Pfam" id="PF13191"/>
    </source>
</evidence>
<comment type="caution">
    <text evidence="4">The sequence shown here is derived from an EMBL/GenBank/DDBJ whole genome shotgun (WGS) entry which is preliminary data.</text>
</comment>
<dbReference type="InterPro" id="IPR041664">
    <property type="entry name" value="AAA_16"/>
</dbReference>